<dbReference type="InterPro" id="IPR001387">
    <property type="entry name" value="Cro/C1-type_HTH"/>
</dbReference>
<dbReference type="SMART" id="SM00530">
    <property type="entry name" value="HTH_XRE"/>
    <property type="match status" value="1"/>
</dbReference>
<evidence type="ECO:0000259" key="1">
    <source>
        <dbReference type="PROSITE" id="PS50943"/>
    </source>
</evidence>
<dbReference type="InterPro" id="IPR010982">
    <property type="entry name" value="Lambda_DNA-bd_dom_sf"/>
</dbReference>
<name>A0ABN6SKZ8_9LACO</name>
<reference evidence="2 3" key="1">
    <citation type="journal article" date="2023" name="Microbiol. Spectr.">
        <title>Symbiosis of Carpenter Bees with Uncharacterized Lactic Acid Bacteria Showing NAD Auxotrophy.</title>
        <authorList>
            <person name="Kawasaki S."/>
            <person name="Ozawa K."/>
            <person name="Mori T."/>
            <person name="Yamamoto A."/>
            <person name="Ito M."/>
            <person name="Ohkuma M."/>
            <person name="Sakamoto M."/>
            <person name="Matsutani M."/>
        </authorList>
    </citation>
    <scope>NUCLEOTIDE SEQUENCE [LARGE SCALE GENOMIC DNA]</scope>
    <source>
        <strain evidence="2 3">Kim32-2</strain>
    </source>
</reference>
<dbReference type="Pfam" id="PF01381">
    <property type="entry name" value="HTH_3"/>
    <property type="match status" value="1"/>
</dbReference>
<dbReference type="InterPro" id="IPR053163">
    <property type="entry name" value="HTH-type_regulator_Rgg"/>
</dbReference>
<dbReference type="SUPFAM" id="SSF47413">
    <property type="entry name" value="lambda repressor-like DNA-binding domains"/>
    <property type="match status" value="1"/>
</dbReference>
<dbReference type="Gene3D" id="1.25.40.10">
    <property type="entry name" value="Tetratricopeptide repeat domain"/>
    <property type="match status" value="1"/>
</dbReference>
<dbReference type="InterPro" id="IPR011990">
    <property type="entry name" value="TPR-like_helical_dom_sf"/>
</dbReference>
<dbReference type="PROSITE" id="PS50943">
    <property type="entry name" value="HTH_CROC1"/>
    <property type="match status" value="1"/>
</dbReference>
<gene>
    <name evidence="2" type="ORF">KIM322_05590</name>
</gene>
<dbReference type="Proteomes" id="UP001321741">
    <property type="component" value="Chromosome"/>
</dbReference>
<feature type="domain" description="HTH cro/C1-type" evidence="1">
    <location>
        <begin position="7"/>
        <end position="60"/>
    </location>
</feature>
<dbReference type="EMBL" id="AP026803">
    <property type="protein sequence ID" value="BDR60298.1"/>
    <property type="molecule type" value="Genomic_DNA"/>
</dbReference>
<protein>
    <recommendedName>
        <fullName evidence="1">HTH cro/C1-type domain-containing protein</fullName>
    </recommendedName>
</protein>
<organism evidence="2 3">
    <name type="scientific">Lactobacillus xylocopicola</name>
    <dbReference type="NCBI Taxonomy" id="2976676"/>
    <lineage>
        <taxon>Bacteria</taxon>
        <taxon>Bacillati</taxon>
        <taxon>Bacillota</taxon>
        <taxon>Bacilli</taxon>
        <taxon>Lactobacillales</taxon>
        <taxon>Lactobacillaceae</taxon>
        <taxon>Lactobacillus</taxon>
    </lineage>
</organism>
<sequence length="280" mass="33122">MEIGEALRLERLNLGLTQKQMCQDILSRPFYAKVESGKNGISADNLLRILLAHHIDVNDFFELTKKTYMSQEKILTEQLENNMYWAVNAKNIDLLERYCHKILALPDNEIFKLRAIVTVAYFKGNLDEISDNLPEKLKKILNEGENWTKHPELLRLLANTIPLWPQDELDFLIGRLLTSIKNKKLPELMLEQYLRIFGNYLVTCYEREIYHNEKYHDHINDVIKYTINETSTFKLMIYRIQTYYMTSLFENDIQRAIEIKNDLKKYGYDKITASWPSCDL</sequence>
<keyword evidence="3" id="KW-1185">Reference proteome</keyword>
<accession>A0ABN6SKZ8</accession>
<dbReference type="PANTHER" id="PTHR37038">
    <property type="entry name" value="TRANSCRIPTIONAL REGULATOR-RELATED"/>
    <property type="match status" value="1"/>
</dbReference>
<evidence type="ECO:0000313" key="2">
    <source>
        <dbReference type="EMBL" id="BDR60298.1"/>
    </source>
</evidence>
<evidence type="ECO:0000313" key="3">
    <source>
        <dbReference type="Proteomes" id="UP001321741"/>
    </source>
</evidence>
<proteinExistence type="predicted"/>
<dbReference type="CDD" id="cd00093">
    <property type="entry name" value="HTH_XRE"/>
    <property type="match status" value="1"/>
</dbReference>